<dbReference type="CDD" id="cd05966">
    <property type="entry name" value="ACS"/>
    <property type="match status" value="1"/>
</dbReference>
<organism evidence="9">
    <name type="scientific">Percolomonas cosmopolitus</name>
    <dbReference type="NCBI Taxonomy" id="63605"/>
    <lineage>
        <taxon>Eukaryota</taxon>
        <taxon>Discoba</taxon>
        <taxon>Heterolobosea</taxon>
        <taxon>Tetramitia</taxon>
        <taxon>Eutetramitia</taxon>
        <taxon>Percolomonadidae</taxon>
        <taxon>Percolomonas</taxon>
    </lineage>
</organism>
<dbReference type="FunFam" id="3.40.50.12780:FF:000001">
    <property type="entry name" value="Acetyl-coenzyme A synthetase"/>
    <property type="match status" value="1"/>
</dbReference>
<dbReference type="PROSITE" id="PS00455">
    <property type="entry name" value="AMP_BINDING"/>
    <property type="match status" value="1"/>
</dbReference>
<sequence>MQQTSVYPNCSTPTQLTPHFLTNKHQLVHQHQNTNCANSEYYTTTTSITHLVSLNKISPHIDDMTSHQNTAYPPSQHVLSKKPHIASFDQYLKQHQLSISQPHKYWAQEAEKFHWEKKWDKVYEGNIDVTKGEVNVKWFVNGKTNVAYNAIDRHVHAGLGSKVALHWVGNERTEAMDLTYKDMSELVSQMANVLKFQGVKKGDVVTIYLPMIPLLPIAALACGKIGAVHSIVFAGFSAHNLAMRMVDAKSKIILTADGVMRGNKMIPLKDTVDEAIQLCANDGWEVRRNLVTHRLKNPINWNHRVDMNLDQLIEGASIECDVEWCDAEDPLFMIYTSGSTGKPKGIVHTQAGYMIYSARTFYYTFDYHPDEVYFCSCDAGWISGISYLIYGPTLNAATQIMFEGVPTYPDAGRFWEIIEKYKVNSFYTAPTAIRALKACPEEYVTKYDLSSLRVLGTVGEPINEAAWKWYYEMIGKSRCAIVDCYWMSESSGHLICPLPGATTLVPGSATFPMFGIDMVLLNDDKSEIEGEGKGFVAIRQSWPGMTRTIWGNQARYEAAYFEKFPGHFMTGDIGRRDSEGRYFIEGRCDDVINVSAHRLSTAEVEGAINSHPAVAENAVVPVPHEIKGNTIYAYVVLRDDVEPTNDLKQEILDAVSKEIGKIAKPETIHWSPGLPKTRSGKIMRRILRKIAVGESDFGDTSTLTDPEVVNKLIKSKAE</sequence>
<feature type="domain" description="AMP-dependent synthetase/ligase" evidence="6">
    <location>
        <begin position="160"/>
        <end position="546"/>
    </location>
</feature>
<dbReference type="Pfam" id="PF00501">
    <property type="entry name" value="AMP-binding"/>
    <property type="match status" value="1"/>
</dbReference>
<gene>
    <name evidence="9" type="ORF">PCOS0759_LOCUS5276</name>
</gene>
<keyword evidence="3 5" id="KW-0547">Nucleotide-binding</keyword>
<dbReference type="EMBL" id="HBGD01006361">
    <property type="protein sequence ID" value="CAD9082036.1"/>
    <property type="molecule type" value="Transcribed_RNA"/>
</dbReference>
<dbReference type="Gene3D" id="3.30.300.30">
    <property type="match status" value="1"/>
</dbReference>
<dbReference type="PANTHER" id="PTHR24095">
    <property type="entry name" value="ACETYL-COENZYME A SYNTHETASE"/>
    <property type="match status" value="1"/>
</dbReference>
<feature type="domain" description="Acetyl-coenzyme A synthetase N-terminal" evidence="8">
    <location>
        <begin position="91"/>
        <end position="150"/>
    </location>
</feature>
<dbReference type="InterPro" id="IPR045851">
    <property type="entry name" value="AMP-bd_C_sf"/>
</dbReference>
<evidence type="ECO:0000259" key="6">
    <source>
        <dbReference type="Pfam" id="PF00501"/>
    </source>
</evidence>
<dbReference type="GO" id="GO:0019427">
    <property type="term" value="P:acetyl-CoA biosynthetic process from acetate"/>
    <property type="evidence" value="ECO:0007669"/>
    <property type="project" value="InterPro"/>
</dbReference>
<evidence type="ECO:0000259" key="7">
    <source>
        <dbReference type="Pfam" id="PF13193"/>
    </source>
</evidence>
<dbReference type="GO" id="GO:0005524">
    <property type="term" value="F:ATP binding"/>
    <property type="evidence" value="ECO:0007669"/>
    <property type="project" value="UniProtKB-UniRule"/>
</dbReference>
<evidence type="ECO:0000256" key="5">
    <source>
        <dbReference type="RuleBase" id="RU361147"/>
    </source>
</evidence>
<dbReference type="GO" id="GO:0003987">
    <property type="term" value="F:acetate-CoA ligase activity"/>
    <property type="evidence" value="ECO:0007669"/>
    <property type="project" value="UniProtKB-UniRule"/>
</dbReference>
<dbReference type="FunFam" id="3.30.300.30:FF:000004">
    <property type="entry name" value="Acetyl-coenzyme A synthetase"/>
    <property type="match status" value="1"/>
</dbReference>
<evidence type="ECO:0000259" key="8">
    <source>
        <dbReference type="Pfam" id="PF16177"/>
    </source>
</evidence>
<reference evidence="9" key="1">
    <citation type="submission" date="2021-01" db="EMBL/GenBank/DDBJ databases">
        <authorList>
            <person name="Corre E."/>
            <person name="Pelletier E."/>
            <person name="Niang G."/>
            <person name="Scheremetjew M."/>
            <person name="Finn R."/>
            <person name="Kale V."/>
            <person name="Holt S."/>
            <person name="Cochrane G."/>
            <person name="Meng A."/>
            <person name="Brown T."/>
            <person name="Cohen L."/>
        </authorList>
    </citation>
    <scope>NUCLEOTIDE SEQUENCE</scope>
    <source>
        <strain evidence="9">WS</strain>
    </source>
</reference>
<dbReference type="AlphaFoldDB" id="A0A7S1KQR6"/>
<dbReference type="Gene3D" id="3.40.50.12780">
    <property type="entry name" value="N-terminal domain of ligase-like"/>
    <property type="match status" value="1"/>
</dbReference>
<evidence type="ECO:0000313" key="9">
    <source>
        <dbReference type="EMBL" id="CAD9082036.1"/>
    </source>
</evidence>
<accession>A0A7S1KQR6</accession>
<dbReference type="Pfam" id="PF13193">
    <property type="entry name" value="AMP-binding_C"/>
    <property type="match status" value="1"/>
</dbReference>
<dbReference type="EC" id="6.2.1.1" evidence="5"/>
<dbReference type="SUPFAM" id="SSF56801">
    <property type="entry name" value="Acetyl-CoA synthetase-like"/>
    <property type="match status" value="1"/>
</dbReference>
<keyword evidence="2 5" id="KW-0436">Ligase</keyword>
<proteinExistence type="inferred from homology"/>
<evidence type="ECO:0000256" key="1">
    <source>
        <dbReference type="ARBA" id="ARBA00006432"/>
    </source>
</evidence>
<dbReference type="NCBIfam" id="NF001208">
    <property type="entry name" value="PRK00174.1"/>
    <property type="match status" value="1"/>
</dbReference>
<dbReference type="InterPro" id="IPR020845">
    <property type="entry name" value="AMP-binding_CS"/>
</dbReference>
<name>A0A7S1KQR6_9EUKA</name>
<dbReference type="InterPro" id="IPR025110">
    <property type="entry name" value="AMP-bd_C"/>
</dbReference>
<dbReference type="PANTHER" id="PTHR24095:SF14">
    <property type="entry name" value="ACETYL-COENZYME A SYNTHETASE 1"/>
    <property type="match status" value="1"/>
</dbReference>
<evidence type="ECO:0000256" key="2">
    <source>
        <dbReference type="ARBA" id="ARBA00022598"/>
    </source>
</evidence>
<keyword evidence="4 5" id="KW-0067">ATP-binding</keyword>
<evidence type="ECO:0000256" key="3">
    <source>
        <dbReference type="ARBA" id="ARBA00022741"/>
    </source>
</evidence>
<dbReference type="InterPro" id="IPR000873">
    <property type="entry name" value="AMP-dep_synth/lig_dom"/>
</dbReference>
<dbReference type="Pfam" id="PF16177">
    <property type="entry name" value="ACAS_N"/>
    <property type="match status" value="1"/>
</dbReference>
<dbReference type="InterPro" id="IPR042099">
    <property type="entry name" value="ANL_N_sf"/>
</dbReference>
<dbReference type="InterPro" id="IPR032387">
    <property type="entry name" value="ACAS_N"/>
</dbReference>
<protein>
    <recommendedName>
        <fullName evidence="5">Acetyl-coenzyme A synthetase</fullName>
        <ecNumber evidence="5">6.2.1.1</ecNumber>
    </recommendedName>
</protein>
<dbReference type="GO" id="GO:0016208">
    <property type="term" value="F:AMP binding"/>
    <property type="evidence" value="ECO:0007669"/>
    <property type="project" value="InterPro"/>
</dbReference>
<comment type="catalytic activity">
    <reaction evidence="5">
        <text>acetate + ATP + CoA = acetyl-CoA + AMP + diphosphate</text>
        <dbReference type="Rhea" id="RHEA:23176"/>
        <dbReference type="ChEBI" id="CHEBI:30089"/>
        <dbReference type="ChEBI" id="CHEBI:30616"/>
        <dbReference type="ChEBI" id="CHEBI:33019"/>
        <dbReference type="ChEBI" id="CHEBI:57287"/>
        <dbReference type="ChEBI" id="CHEBI:57288"/>
        <dbReference type="ChEBI" id="CHEBI:456215"/>
        <dbReference type="EC" id="6.2.1.1"/>
    </reaction>
</comment>
<dbReference type="NCBIfam" id="TIGR02188">
    <property type="entry name" value="Ac_CoA_lig_AcsA"/>
    <property type="match status" value="1"/>
</dbReference>
<dbReference type="InterPro" id="IPR011904">
    <property type="entry name" value="Ac_CoA_lig"/>
</dbReference>
<evidence type="ECO:0000256" key="4">
    <source>
        <dbReference type="ARBA" id="ARBA00022840"/>
    </source>
</evidence>
<feature type="domain" description="AMP-binding enzyme C-terminal" evidence="7">
    <location>
        <begin position="603"/>
        <end position="681"/>
    </location>
</feature>
<comment type="similarity">
    <text evidence="1 5">Belongs to the ATP-dependent AMP-binding enzyme family.</text>
</comment>